<evidence type="ECO:0000256" key="2">
    <source>
        <dbReference type="ARBA" id="ARBA00022475"/>
    </source>
</evidence>
<keyword evidence="4 6" id="KW-1133">Transmembrane helix</keyword>
<organism evidence="7 8">
    <name type="scientific">Roseospira navarrensis</name>
    <dbReference type="NCBI Taxonomy" id="140058"/>
    <lineage>
        <taxon>Bacteria</taxon>
        <taxon>Pseudomonadati</taxon>
        <taxon>Pseudomonadota</taxon>
        <taxon>Alphaproteobacteria</taxon>
        <taxon>Rhodospirillales</taxon>
        <taxon>Rhodospirillaceae</taxon>
        <taxon>Roseospira</taxon>
    </lineage>
</organism>
<feature type="transmembrane region" description="Helical" evidence="6">
    <location>
        <begin position="39"/>
        <end position="57"/>
    </location>
</feature>
<keyword evidence="2" id="KW-1003">Cell membrane</keyword>
<protein>
    <submittedName>
        <fullName evidence="7">Branched-chain amino acid ABC transporter permease</fullName>
    </submittedName>
</protein>
<keyword evidence="5 6" id="KW-0472">Membrane</keyword>
<feature type="transmembrane region" description="Helical" evidence="6">
    <location>
        <begin position="6"/>
        <end position="27"/>
    </location>
</feature>
<feature type="transmembrane region" description="Helical" evidence="6">
    <location>
        <begin position="280"/>
        <end position="297"/>
    </location>
</feature>
<feature type="transmembrane region" description="Helical" evidence="6">
    <location>
        <begin position="199"/>
        <end position="219"/>
    </location>
</feature>
<dbReference type="OrthoDB" id="9814461at2"/>
<dbReference type="PANTHER" id="PTHR30482:SF10">
    <property type="entry name" value="HIGH-AFFINITY BRANCHED-CHAIN AMINO ACID TRANSPORT PROTEIN BRAE"/>
    <property type="match status" value="1"/>
</dbReference>
<evidence type="ECO:0000313" key="8">
    <source>
        <dbReference type="Proteomes" id="UP000434582"/>
    </source>
</evidence>
<comment type="caution">
    <text evidence="7">The sequence shown here is derived from an EMBL/GenBank/DDBJ whole genome shotgun (WGS) entry which is preliminary data.</text>
</comment>
<evidence type="ECO:0000256" key="4">
    <source>
        <dbReference type="ARBA" id="ARBA00022989"/>
    </source>
</evidence>
<dbReference type="Proteomes" id="UP000434582">
    <property type="component" value="Unassembled WGS sequence"/>
</dbReference>
<comment type="subcellular location">
    <subcellularLocation>
        <location evidence="1">Cell membrane</location>
        <topology evidence="1">Multi-pass membrane protein</topology>
    </subcellularLocation>
</comment>
<feature type="transmembrane region" description="Helical" evidence="6">
    <location>
        <begin position="146"/>
        <end position="163"/>
    </location>
</feature>
<evidence type="ECO:0000256" key="5">
    <source>
        <dbReference type="ARBA" id="ARBA00023136"/>
    </source>
</evidence>
<dbReference type="InterPro" id="IPR001851">
    <property type="entry name" value="ABC_transp_permease"/>
</dbReference>
<feature type="transmembrane region" description="Helical" evidence="6">
    <location>
        <begin position="69"/>
        <end position="88"/>
    </location>
</feature>
<accession>A0A7X1ZBC9</accession>
<keyword evidence="8" id="KW-1185">Reference proteome</keyword>
<dbReference type="EMBL" id="WIVE01000002">
    <property type="protein sequence ID" value="MQX35247.1"/>
    <property type="molecule type" value="Genomic_DNA"/>
</dbReference>
<dbReference type="CDD" id="cd06581">
    <property type="entry name" value="TM_PBP1_LivM_like"/>
    <property type="match status" value="1"/>
</dbReference>
<keyword evidence="3 6" id="KW-0812">Transmembrane</keyword>
<dbReference type="InterPro" id="IPR043428">
    <property type="entry name" value="LivM-like"/>
</dbReference>
<evidence type="ECO:0000256" key="1">
    <source>
        <dbReference type="ARBA" id="ARBA00004651"/>
    </source>
</evidence>
<dbReference type="PANTHER" id="PTHR30482">
    <property type="entry name" value="HIGH-AFFINITY BRANCHED-CHAIN AMINO ACID TRANSPORT SYSTEM PERMEASE"/>
    <property type="match status" value="1"/>
</dbReference>
<reference evidence="7 8" key="1">
    <citation type="submission" date="2019-10" db="EMBL/GenBank/DDBJ databases">
        <title>Draft whole-genome sequence of the purple nonsulfur photosynthetic bacterium Roseospira navarrensis DSM 15114.</title>
        <authorList>
            <person name="Kyndt J.A."/>
            <person name="Meyer T.E."/>
        </authorList>
    </citation>
    <scope>NUCLEOTIDE SEQUENCE [LARGE SCALE GENOMIC DNA]</scope>
    <source>
        <strain evidence="7 8">DSM 15114</strain>
    </source>
</reference>
<evidence type="ECO:0000256" key="6">
    <source>
        <dbReference type="SAM" id="Phobius"/>
    </source>
</evidence>
<dbReference type="Pfam" id="PF02653">
    <property type="entry name" value="BPD_transp_2"/>
    <property type="match status" value="1"/>
</dbReference>
<evidence type="ECO:0000313" key="7">
    <source>
        <dbReference type="EMBL" id="MQX35247.1"/>
    </source>
</evidence>
<dbReference type="GO" id="GO:0015658">
    <property type="term" value="F:branched-chain amino acid transmembrane transporter activity"/>
    <property type="evidence" value="ECO:0007669"/>
    <property type="project" value="InterPro"/>
</dbReference>
<dbReference type="RefSeq" id="WP_153340650.1">
    <property type="nucleotide sequence ID" value="NZ_WIVE01000002.1"/>
</dbReference>
<dbReference type="GO" id="GO:0005886">
    <property type="term" value="C:plasma membrane"/>
    <property type="evidence" value="ECO:0007669"/>
    <property type="project" value="UniProtKB-SubCell"/>
</dbReference>
<name>A0A7X1ZBC9_9PROT</name>
<feature type="transmembrane region" description="Helical" evidence="6">
    <location>
        <begin position="100"/>
        <end position="116"/>
    </location>
</feature>
<evidence type="ECO:0000256" key="3">
    <source>
        <dbReference type="ARBA" id="ARBA00022692"/>
    </source>
</evidence>
<proteinExistence type="predicted"/>
<gene>
    <name evidence="7" type="ORF">GHC57_01815</name>
</gene>
<dbReference type="AlphaFoldDB" id="A0A7X1ZBC9"/>
<sequence>MEMDGLLTYGVFFLTQAGIYAILALGLNVQFGLTGQINIGIAGFFAVGAYTSAILTTNPTDAHLGGFDLPFLVGVAGAMVTSALVAVAIGRVTMRLRSDYLAIATIGIAEIIRLALKNEDWLTNGVRGIPGIPRPFVETLESNSPLISLAVVLAFVVFAFWMVERARVAPWGRVLRAIRENEDGVRAAGKDVTRFRLQAFVFGSSLMGMAGALYAHFIGFISPEAFLPLYGTFLVWVMLIAGGAGNNKGALLGALAIWVLWSATQFLTDALGAEYATQAGALRVLLIGVLLQVILIARPQGILPEHGSGGRG</sequence>